<reference evidence="3" key="1">
    <citation type="submission" date="2025-08" db="UniProtKB">
        <authorList>
            <consortium name="RefSeq"/>
        </authorList>
    </citation>
    <scope>IDENTIFICATION</scope>
</reference>
<feature type="region of interest" description="Disordered" evidence="1">
    <location>
        <begin position="42"/>
        <end position="391"/>
    </location>
</feature>
<keyword evidence="2" id="KW-1185">Reference proteome</keyword>
<evidence type="ECO:0000256" key="1">
    <source>
        <dbReference type="SAM" id="MobiDB-lite"/>
    </source>
</evidence>
<feature type="compositionally biased region" description="Polar residues" evidence="1">
    <location>
        <begin position="372"/>
        <end position="384"/>
    </location>
</feature>
<feature type="compositionally biased region" description="Basic and acidic residues" evidence="1">
    <location>
        <begin position="185"/>
        <end position="200"/>
    </location>
</feature>
<dbReference type="Proteomes" id="UP000694888">
    <property type="component" value="Unplaced"/>
</dbReference>
<organism evidence="2 3">
    <name type="scientific">Aplysia californica</name>
    <name type="common">California sea hare</name>
    <dbReference type="NCBI Taxonomy" id="6500"/>
    <lineage>
        <taxon>Eukaryota</taxon>
        <taxon>Metazoa</taxon>
        <taxon>Spiralia</taxon>
        <taxon>Lophotrochozoa</taxon>
        <taxon>Mollusca</taxon>
        <taxon>Gastropoda</taxon>
        <taxon>Heterobranchia</taxon>
        <taxon>Euthyneura</taxon>
        <taxon>Tectipleura</taxon>
        <taxon>Aplysiida</taxon>
        <taxon>Aplysioidea</taxon>
        <taxon>Aplysiidae</taxon>
        <taxon>Aplysia</taxon>
    </lineage>
</organism>
<sequence>MEGYRIPKKKPSNSDSYDLYSTLSKEEARLEREKIARMAKEAWERAQKKDYSDTENKTSRKRKSTHQSSSSSKRFRSSHSQSSGNHDNRWKFSLSPLSARETNPEPAKPPKKPIVRHANKYGVPPPMDFKTVLAMAEETKKDKMRPTAAISIKKKENNMRQKAKEEGKKQRSKAKQEKKKQLPKAQDKEKEKTKSVECRRLLKSGGGKPPRQRDGSEDGAASPPGTSQTRTSTLASCSSRDKPKSPPESQSVTGVGAESPYNNNSSKRSKRSHRSSHKSRKNSNSIKKNRSISNDNNNNIVTSYNSESNKTTTTTTTNNNNNNPGASEKETVPVCGRSDVDETEEATTSSPQNSINPFDETASHVQEKPCPQLQSDPDQQTEVPNVQCDPNEDLNMDCLIGDESIEEFANGDIGDWISQELRKMCGFDESRFKADREDDVSNVEANASNEL</sequence>
<dbReference type="GeneID" id="101861205"/>
<proteinExistence type="predicted"/>
<gene>
    <name evidence="3" type="primary">LOC101861205</name>
</gene>
<accession>A0ABM0JNH3</accession>
<feature type="compositionally biased region" description="Low complexity" evidence="1">
    <location>
        <begin position="66"/>
        <end position="83"/>
    </location>
</feature>
<feature type="compositionally biased region" description="Polar residues" evidence="1">
    <location>
        <begin position="346"/>
        <end position="356"/>
    </location>
</feature>
<evidence type="ECO:0000313" key="2">
    <source>
        <dbReference type="Proteomes" id="UP000694888"/>
    </source>
</evidence>
<feature type="compositionally biased region" description="Polar residues" evidence="1">
    <location>
        <begin position="224"/>
        <end position="238"/>
    </location>
</feature>
<feature type="compositionally biased region" description="Basic residues" evidence="1">
    <location>
        <begin position="170"/>
        <end position="182"/>
    </location>
</feature>
<feature type="compositionally biased region" description="Basic residues" evidence="1">
    <location>
        <begin position="109"/>
        <end position="119"/>
    </location>
</feature>
<feature type="compositionally biased region" description="Basic and acidic residues" evidence="1">
    <location>
        <begin position="42"/>
        <end position="58"/>
    </location>
</feature>
<feature type="compositionally biased region" description="Low complexity" evidence="1">
    <location>
        <begin position="282"/>
        <end position="299"/>
    </location>
</feature>
<name>A0ABM0JNH3_APLCA</name>
<dbReference type="RefSeq" id="XP_005097826.1">
    <property type="nucleotide sequence ID" value="XM_005097769.3"/>
</dbReference>
<evidence type="ECO:0000313" key="3">
    <source>
        <dbReference type="RefSeq" id="XP_005097826.1"/>
    </source>
</evidence>
<protein>
    <submittedName>
        <fullName evidence="3">AAC-rich mRNA clone AAC11 protein-like</fullName>
    </submittedName>
</protein>
<feature type="compositionally biased region" description="Basic residues" evidence="1">
    <location>
        <begin position="267"/>
        <end position="281"/>
    </location>
</feature>
<feature type="compositionally biased region" description="Basic and acidic residues" evidence="1">
    <location>
        <begin position="153"/>
        <end position="169"/>
    </location>
</feature>
<feature type="compositionally biased region" description="Low complexity" evidence="1">
    <location>
        <begin position="309"/>
        <end position="323"/>
    </location>
</feature>